<gene>
    <name evidence="1" type="ORF">SPARVUS_LOCUS13892243</name>
</gene>
<organism evidence="1 2">
    <name type="scientific">Staurois parvus</name>
    <dbReference type="NCBI Taxonomy" id="386267"/>
    <lineage>
        <taxon>Eukaryota</taxon>
        <taxon>Metazoa</taxon>
        <taxon>Chordata</taxon>
        <taxon>Craniata</taxon>
        <taxon>Vertebrata</taxon>
        <taxon>Euteleostomi</taxon>
        <taxon>Amphibia</taxon>
        <taxon>Batrachia</taxon>
        <taxon>Anura</taxon>
        <taxon>Neobatrachia</taxon>
        <taxon>Ranoidea</taxon>
        <taxon>Ranidae</taxon>
        <taxon>Staurois</taxon>
    </lineage>
</organism>
<dbReference type="Proteomes" id="UP001162483">
    <property type="component" value="Unassembled WGS sequence"/>
</dbReference>
<feature type="non-terminal residue" evidence="1">
    <location>
        <position position="1"/>
    </location>
</feature>
<sequence>PEGAVSASIHSPFRVPAKHSKLEIDTHNLLAPEETMNQMPAAQTVRTERIQLCPLETEEDGQESGIELKVRRSSLPVEVTRGTQNSLDCDYSLTEQ</sequence>
<protein>
    <submittedName>
        <fullName evidence="1">Uncharacterized protein</fullName>
    </submittedName>
</protein>
<reference evidence="1" key="1">
    <citation type="submission" date="2023-05" db="EMBL/GenBank/DDBJ databases">
        <authorList>
            <person name="Stuckert A."/>
        </authorList>
    </citation>
    <scope>NUCLEOTIDE SEQUENCE</scope>
</reference>
<dbReference type="EMBL" id="CATNWA010018393">
    <property type="protein sequence ID" value="CAI9607107.1"/>
    <property type="molecule type" value="Genomic_DNA"/>
</dbReference>
<proteinExistence type="predicted"/>
<name>A0ABN9GCG5_9NEOB</name>
<evidence type="ECO:0000313" key="1">
    <source>
        <dbReference type="EMBL" id="CAI9607107.1"/>
    </source>
</evidence>
<accession>A0ABN9GCG5</accession>
<feature type="non-terminal residue" evidence="1">
    <location>
        <position position="96"/>
    </location>
</feature>
<comment type="caution">
    <text evidence="1">The sequence shown here is derived from an EMBL/GenBank/DDBJ whole genome shotgun (WGS) entry which is preliminary data.</text>
</comment>
<keyword evidence="2" id="KW-1185">Reference proteome</keyword>
<evidence type="ECO:0000313" key="2">
    <source>
        <dbReference type="Proteomes" id="UP001162483"/>
    </source>
</evidence>